<evidence type="ECO:0000313" key="9">
    <source>
        <dbReference type="Proteomes" id="UP001142055"/>
    </source>
</evidence>
<dbReference type="GO" id="GO:0019432">
    <property type="term" value="P:triglyceride biosynthetic process"/>
    <property type="evidence" value="ECO:0007669"/>
    <property type="project" value="TreeGrafter"/>
</dbReference>
<dbReference type="AlphaFoldDB" id="A0A9Q0MBK9"/>
<comment type="caution">
    <text evidence="8">The sequence shown here is derived from an EMBL/GenBank/DDBJ whole genome shotgun (WGS) entry which is preliminary data.</text>
</comment>
<keyword evidence="5" id="KW-0378">Hydrolase</keyword>
<dbReference type="InterPro" id="IPR031315">
    <property type="entry name" value="LNS2/PITP"/>
</dbReference>
<gene>
    <name evidence="8" type="ORF">RDWZM_001898</name>
</gene>
<reference evidence="8" key="1">
    <citation type="submission" date="2022-12" db="EMBL/GenBank/DDBJ databases">
        <title>Genome assemblies of Blomia tropicalis.</title>
        <authorList>
            <person name="Cui Y."/>
        </authorList>
    </citation>
    <scope>NUCLEOTIDE SEQUENCE</scope>
    <source>
        <tissue evidence="8">Adult mites</tissue>
    </source>
</reference>
<keyword evidence="9" id="KW-1185">Reference proteome</keyword>
<comment type="cofactor">
    <cofactor evidence="2">
        <name>Mg(2+)</name>
        <dbReference type="ChEBI" id="CHEBI:18420"/>
    </cofactor>
</comment>
<dbReference type="OMA" id="NFCTEHI"/>
<accession>A0A9Q0MBK9</accession>
<feature type="domain" description="LNS2/PITP" evidence="7">
    <location>
        <begin position="667"/>
        <end position="821"/>
    </location>
</feature>
<dbReference type="PANTHER" id="PTHR12181">
    <property type="entry name" value="LIPIN"/>
    <property type="match status" value="1"/>
</dbReference>
<dbReference type="PANTHER" id="PTHR12181:SF12">
    <property type="entry name" value="PHOSPHATIDATE PHOSPHATASE"/>
    <property type="match status" value="1"/>
</dbReference>
<feature type="compositionally biased region" description="Acidic residues" evidence="6">
    <location>
        <begin position="91"/>
        <end position="102"/>
    </location>
</feature>
<dbReference type="InterPro" id="IPR007651">
    <property type="entry name" value="Lipin_N"/>
</dbReference>
<dbReference type="SMART" id="SM00775">
    <property type="entry name" value="LNS2"/>
    <property type="match status" value="1"/>
</dbReference>
<evidence type="ECO:0000256" key="6">
    <source>
        <dbReference type="SAM" id="MobiDB-lite"/>
    </source>
</evidence>
<dbReference type="InterPro" id="IPR036412">
    <property type="entry name" value="HAD-like_sf"/>
</dbReference>
<evidence type="ECO:0000256" key="2">
    <source>
        <dbReference type="ARBA" id="ARBA00001946"/>
    </source>
</evidence>
<sequence>MNYFGKIYSTISQAYSEINPATLTGSIDVIVVEQEDGSYLCSPFHVRFGKMGVLRSREKIVDIEINNCSVDIHMKLGDSGEAYFLEECDDDDVSNEEVEDEPSSPTDVQSNSNISNDGYIADNSINESPSNNCDNQQINNDPKSNELITPKSEPVSGMVTPQVNQKRVRRKKKSRALSKQSSVQSDSTKVDQSESCAEFDRESIDEICSHSKDSSETVAHHYTDSEQHPFSDSEVNTIHHTHQKYKHDSTFTHSVSYDCKSDTEYEVTKYENPKIDKISWDWGELPKELPNEFKDNKERSKLEMDGKTKSSMLGGVLNFIIKDKDMAEDDKGIYLDDLDPNDMNPEVTAKYFSKFAPRTSSLSQVRNNISDEDIESGTGPSLSNSPNSTEFHYPQPDFSGFDERNFTTYDLNTFSKIYYDMSMSLCGGIENLFSNPSDSEHFLQSIISFDDFSENPLQILENPNLVIRMGGKYYNWKMASSIILSLLMFQRPLPKKTFDNLKDMCIPKKKNTAQNSWRSWFSSKHSGSEPDDPNMANGSPLENKVGSKRTAESNSLNSTISGDNPKSATKAKNNNLEYTSDDETVNIVLSSNKVSTTSTPNHTNADGNHPSNLKKKYRKVLRLNSDVIKSLNLQPNSNDVMFSVTTAYQGTTICRSKIFLWRYDDQIIISDIDGTITRSDVLGHILPMIGKDWAQVGVTKLYSNIESNGYKFLYLSARAIGQAKATRDYLQQLQQDGIGLPDGPLLLSPTSLFSALHREVIEKKPEEFKIGCLKDIQTLFPQNPFFAGFGNKKNDNVAYNAVDIDCSRIFTINPKGEVKLERIMSFKSSYIDLSQIVDQMFPPLHEQGFNDGFSSFMFWRPDIPVLDDQEIVAKK</sequence>
<proteinExistence type="inferred from homology"/>
<dbReference type="GO" id="GO:0032869">
    <property type="term" value="P:cellular response to insulin stimulus"/>
    <property type="evidence" value="ECO:0007669"/>
    <property type="project" value="TreeGrafter"/>
</dbReference>
<feature type="compositionally biased region" description="Polar residues" evidence="6">
    <location>
        <begin position="103"/>
        <end position="116"/>
    </location>
</feature>
<dbReference type="Pfam" id="PF04571">
    <property type="entry name" value="Lipin_N"/>
    <property type="match status" value="1"/>
</dbReference>
<dbReference type="GO" id="GO:0009062">
    <property type="term" value="P:fatty acid catabolic process"/>
    <property type="evidence" value="ECO:0007669"/>
    <property type="project" value="TreeGrafter"/>
</dbReference>
<evidence type="ECO:0000256" key="4">
    <source>
        <dbReference type="ARBA" id="ARBA00012638"/>
    </source>
</evidence>
<feature type="region of interest" description="Disordered" evidence="6">
    <location>
        <begin position="91"/>
        <end position="197"/>
    </location>
</feature>
<dbReference type="Proteomes" id="UP001142055">
    <property type="component" value="Chromosome 1"/>
</dbReference>
<comment type="catalytic activity">
    <reaction evidence="1">
        <text>a 1,2-diacyl-sn-glycero-3-phosphate + H2O = a 1,2-diacyl-sn-glycerol + phosphate</text>
        <dbReference type="Rhea" id="RHEA:27429"/>
        <dbReference type="ChEBI" id="CHEBI:15377"/>
        <dbReference type="ChEBI" id="CHEBI:17815"/>
        <dbReference type="ChEBI" id="CHEBI:43474"/>
        <dbReference type="ChEBI" id="CHEBI:58608"/>
        <dbReference type="EC" id="3.1.3.4"/>
    </reaction>
    <physiologicalReaction direction="left-to-right" evidence="1">
        <dbReference type="Rhea" id="RHEA:27430"/>
    </physiologicalReaction>
</comment>
<dbReference type="EMBL" id="JAPWDV010000001">
    <property type="protein sequence ID" value="KAJ6223353.1"/>
    <property type="molecule type" value="Genomic_DNA"/>
</dbReference>
<dbReference type="GO" id="GO:0005634">
    <property type="term" value="C:nucleus"/>
    <property type="evidence" value="ECO:0007669"/>
    <property type="project" value="TreeGrafter"/>
</dbReference>
<comment type="similarity">
    <text evidence="3">Belongs to the lipin family.</text>
</comment>
<evidence type="ECO:0000256" key="3">
    <source>
        <dbReference type="ARBA" id="ARBA00005476"/>
    </source>
</evidence>
<dbReference type="InterPro" id="IPR026058">
    <property type="entry name" value="LIPIN"/>
</dbReference>
<feature type="compositionally biased region" description="Basic and acidic residues" evidence="6">
    <location>
        <begin position="188"/>
        <end position="197"/>
    </location>
</feature>
<dbReference type="SUPFAM" id="SSF56784">
    <property type="entry name" value="HAD-like"/>
    <property type="match status" value="1"/>
</dbReference>
<evidence type="ECO:0000313" key="8">
    <source>
        <dbReference type="EMBL" id="KAJ6223353.1"/>
    </source>
</evidence>
<evidence type="ECO:0000259" key="7">
    <source>
        <dbReference type="SMART" id="SM00775"/>
    </source>
</evidence>
<dbReference type="Pfam" id="PF08235">
    <property type="entry name" value="LNS2"/>
    <property type="match status" value="1"/>
</dbReference>
<feature type="compositionally biased region" description="Polar residues" evidence="6">
    <location>
        <begin position="123"/>
        <end position="142"/>
    </location>
</feature>
<protein>
    <recommendedName>
        <fullName evidence="4">phosphatidate phosphatase</fullName>
        <ecNumber evidence="4">3.1.3.4</ecNumber>
    </recommendedName>
</protein>
<feature type="compositionally biased region" description="Basic residues" evidence="6">
    <location>
        <begin position="166"/>
        <end position="176"/>
    </location>
</feature>
<dbReference type="InterPro" id="IPR031703">
    <property type="entry name" value="Lipin_mid"/>
</dbReference>
<name>A0A9Q0MBK9_BLOTA</name>
<dbReference type="Pfam" id="PF16876">
    <property type="entry name" value="Lipin_mid"/>
    <property type="match status" value="1"/>
</dbReference>
<feature type="compositionally biased region" description="Polar residues" evidence="6">
    <location>
        <begin position="552"/>
        <end position="577"/>
    </location>
</feature>
<dbReference type="EC" id="3.1.3.4" evidence="4"/>
<dbReference type="InterPro" id="IPR013209">
    <property type="entry name" value="LNS2"/>
</dbReference>
<dbReference type="GO" id="GO:0008195">
    <property type="term" value="F:phosphatidate phosphatase activity"/>
    <property type="evidence" value="ECO:0007669"/>
    <property type="project" value="UniProtKB-EC"/>
</dbReference>
<dbReference type="GO" id="GO:0003713">
    <property type="term" value="F:transcription coactivator activity"/>
    <property type="evidence" value="ECO:0007669"/>
    <property type="project" value="TreeGrafter"/>
</dbReference>
<feature type="region of interest" description="Disordered" evidence="6">
    <location>
        <begin position="517"/>
        <end position="577"/>
    </location>
</feature>
<organism evidence="8 9">
    <name type="scientific">Blomia tropicalis</name>
    <name type="common">Mite</name>
    <dbReference type="NCBI Taxonomy" id="40697"/>
    <lineage>
        <taxon>Eukaryota</taxon>
        <taxon>Metazoa</taxon>
        <taxon>Ecdysozoa</taxon>
        <taxon>Arthropoda</taxon>
        <taxon>Chelicerata</taxon>
        <taxon>Arachnida</taxon>
        <taxon>Acari</taxon>
        <taxon>Acariformes</taxon>
        <taxon>Sarcoptiformes</taxon>
        <taxon>Astigmata</taxon>
        <taxon>Glycyphagoidea</taxon>
        <taxon>Echimyopodidae</taxon>
        <taxon>Blomia</taxon>
    </lineage>
</organism>
<evidence type="ECO:0000256" key="5">
    <source>
        <dbReference type="ARBA" id="ARBA00022801"/>
    </source>
</evidence>
<dbReference type="GO" id="GO:0045944">
    <property type="term" value="P:positive regulation of transcription by RNA polymerase II"/>
    <property type="evidence" value="ECO:0007669"/>
    <property type="project" value="TreeGrafter"/>
</dbReference>
<evidence type="ECO:0000256" key="1">
    <source>
        <dbReference type="ARBA" id="ARBA00001180"/>
    </source>
</evidence>